<dbReference type="AlphaFoldDB" id="A0A3D4S5L9"/>
<dbReference type="STRING" id="1121105.GCA_000421665_00390"/>
<comment type="caution">
    <text evidence="1">The sequence shown here is derived from an EMBL/GenBank/DDBJ whole genome shotgun (WGS) entry which is preliminary data.</text>
</comment>
<dbReference type="InterPro" id="IPR029039">
    <property type="entry name" value="Flavoprotein-like_sf"/>
</dbReference>
<reference evidence="1 2" key="1">
    <citation type="journal article" date="2018" name="Nat. Biotechnol.">
        <title>A standardized bacterial taxonomy based on genome phylogeny substantially revises the tree of life.</title>
        <authorList>
            <person name="Parks D.H."/>
            <person name="Chuvochina M."/>
            <person name="Waite D.W."/>
            <person name="Rinke C."/>
            <person name="Skarshewski A."/>
            <person name="Chaumeil P.A."/>
            <person name="Hugenholtz P."/>
        </authorList>
    </citation>
    <scope>NUCLEOTIDE SEQUENCE [LARGE SCALE GENOMIC DNA]</scope>
    <source>
        <strain evidence="1">UBA11306</strain>
    </source>
</reference>
<protein>
    <submittedName>
        <fullName evidence="1">Class Ib ribonucleoside-diphosphate reductase assembly flavoprotein NrdI</fullName>
    </submittedName>
</protein>
<name>A0A3D4S5L9_9ENTE</name>
<dbReference type="SUPFAM" id="SSF52218">
    <property type="entry name" value="Flavoproteins"/>
    <property type="match status" value="1"/>
</dbReference>
<dbReference type="EMBL" id="DQHO01000027">
    <property type="protein sequence ID" value="HCS93898.1"/>
    <property type="molecule type" value="Genomic_DNA"/>
</dbReference>
<proteinExistence type="predicted"/>
<dbReference type="RefSeq" id="WP_022795685.1">
    <property type="nucleotide sequence ID" value="NZ_JBQDSL010000040.1"/>
</dbReference>
<dbReference type="PANTHER" id="PTHR37297">
    <property type="entry name" value="PROTEIN NRDI"/>
    <property type="match status" value="1"/>
</dbReference>
<organism evidence="1 2">
    <name type="scientific">Bavariicoccus seileri</name>
    <dbReference type="NCBI Taxonomy" id="549685"/>
    <lineage>
        <taxon>Bacteria</taxon>
        <taxon>Bacillati</taxon>
        <taxon>Bacillota</taxon>
        <taxon>Bacilli</taxon>
        <taxon>Lactobacillales</taxon>
        <taxon>Enterococcaceae</taxon>
        <taxon>Bavariicoccus</taxon>
    </lineage>
</organism>
<dbReference type="Proteomes" id="UP000262195">
    <property type="component" value="Unassembled WGS sequence"/>
</dbReference>
<evidence type="ECO:0000313" key="2">
    <source>
        <dbReference type="Proteomes" id="UP000262195"/>
    </source>
</evidence>
<dbReference type="NCBIfam" id="TIGR00333">
    <property type="entry name" value="nrdI"/>
    <property type="match status" value="1"/>
</dbReference>
<dbReference type="Pfam" id="PF07972">
    <property type="entry name" value="Flavodoxin_NdrI"/>
    <property type="match status" value="1"/>
</dbReference>
<sequence>MLVVYISLTGQTRRFVHKLGMPLLEITPENAFQTISEPFIVIAPTYDIEATEILNDFIETGHNRYYFKGVCGSGNRNFNTLFCFTAKDLSHDYEVPLLHCFEFQGSENDVSTVKEKVAQLGQSEISQ</sequence>
<gene>
    <name evidence="1" type="primary">nrdI</name>
    <name evidence="1" type="ORF">DIW15_04230</name>
</gene>
<dbReference type="GO" id="GO:0010181">
    <property type="term" value="F:FMN binding"/>
    <property type="evidence" value="ECO:0007669"/>
    <property type="project" value="InterPro"/>
</dbReference>
<dbReference type="PANTHER" id="PTHR37297:SF1">
    <property type="entry name" value="PROTEIN NRDI"/>
    <property type="match status" value="1"/>
</dbReference>
<evidence type="ECO:0000313" key="1">
    <source>
        <dbReference type="EMBL" id="HCS93898.1"/>
    </source>
</evidence>
<accession>A0A3D4S5L9</accession>
<dbReference type="Gene3D" id="3.40.50.360">
    <property type="match status" value="1"/>
</dbReference>
<dbReference type="PIRSF" id="PIRSF005087">
    <property type="entry name" value="NrdI"/>
    <property type="match status" value="1"/>
</dbReference>
<dbReference type="InterPro" id="IPR004465">
    <property type="entry name" value="RNR_NrdI"/>
</dbReference>